<organism evidence="2 3">
    <name type="scientific">Cadophora malorum</name>
    <dbReference type="NCBI Taxonomy" id="108018"/>
    <lineage>
        <taxon>Eukaryota</taxon>
        <taxon>Fungi</taxon>
        <taxon>Dikarya</taxon>
        <taxon>Ascomycota</taxon>
        <taxon>Pezizomycotina</taxon>
        <taxon>Leotiomycetes</taxon>
        <taxon>Helotiales</taxon>
        <taxon>Ploettnerulaceae</taxon>
        <taxon>Cadophora</taxon>
    </lineage>
</organism>
<evidence type="ECO:0000313" key="3">
    <source>
        <dbReference type="Proteomes" id="UP000664132"/>
    </source>
</evidence>
<evidence type="ECO:0000313" key="2">
    <source>
        <dbReference type="EMBL" id="KAG4415802.1"/>
    </source>
</evidence>
<dbReference type="EMBL" id="JAFJYH010000207">
    <property type="protein sequence ID" value="KAG4415802.1"/>
    <property type="molecule type" value="Genomic_DNA"/>
</dbReference>
<sequence>MFPSSTNAIALALCFSAAIATVACSTIIVPDQIAADTDFELDLSTKLSNVTGFDVYRVFLAIDIGSALEELDSVDEDTRFWNPSCYLAKSIPIVSAIPTLGFPPSVGADGAKYAMVVEAYNAADILVEESSGLEYGEEYESMEWPTEVFSVTGGTGKWTESELEAVRSQGYIDHINVPCTAWDCARNCSLTFAGDTSTIRILGEDYPTSWRDTWNCIKGCPDVTYPAFNVLFGLDENYNEIITSTVLGPLSTTATKTVFSTSVSFQGITPTGTVAIATATPFSNSTATVSSSFLLTSSRISTPTIDPSPSPTRNAGSRAGMASLLLWLGSVMAGLALMGA</sequence>
<dbReference type="Proteomes" id="UP000664132">
    <property type="component" value="Unassembled WGS sequence"/>
</dbReference>
<proteinExistence type="predicted"/>
<keyword evidence="3" id="KW-1185">Reference proteome</keyword>
<protein>
    <submittedName>
        <fullName evidence="2">Uncharacterized protein</fullName>
    </submittedName>
</protein>
<accession>A0A8H7TAY7</accession>
<feature type="chain" id="PRO_5034440507" evidence="1">
    <location>
        <begin position="25"/>
        <end position="340"/>
    </location>
</feature>
<comment type="caution">
    <text evidence="2">The sequence shown here is derived from an EMBL/GenBank/DDBJ whole genome shotgun (WGS) entry which is preliminary data.</text>
</comment>
<gene>
    <name evidence="2" type="ORF">IFR04_011036</name>
</gene>
<dbReference type="AlphaFoldDB" id="A0A8H7TAY7"/>
<evidence type="ECO:0000256" key="1">
    <source>
        <dbReference type="SAM" id="SignalP"/>
    </source>
</evidence>
<dbReference type="OrthoDB" id="5076485at2759"/>
<keyword evidence="1" id="KW-0732">Signal</keyword>
<reference evidence="2" key="1">
    <citation type="submission" date="2021-02" db="EMBL/GenBank/DDBJ databases">
        <title>Genome sequence Cadophora malorum strain M34.</title>
        <authorList>
            <person name="Stefanovic E."/>
            <person name="Vu D."/>
            <person name="Scully C."/>
            <person name="Dijksterhuis J."/>
            <person name="Roader J."/>
            <person name="Houbraken J."/>
        </authorList>
    </citation>
    <scope>NUCLEOTIDE SEQUENCE</scope>
    <source>
        <strain evidence="2">M34</strain>
    </source>
</reference>
<name>A0A8H7TAY7_9HELO</name>
<feature type="signal peptide" evidence="1">
    <location>
        <begin position="1"/>
        <end position="24"/>
    </location>
</feature>